<proteinExistence type="predicted"/>
<dbReference type="Gene3D" id="1.25.40.10">
    <property type="entry name" value="Tetratricopeptide repeat domain"/>
    <property type="match status" value="1"/>
</dbReference>
<dbReference type="InterPro" id="IPR011990">
    <property type="entry name" value="TPR-like_helical_dom_sf"/>
</dbReference>
<dbReference type="SMART" id="SM00028">
    <property type="entry name" value="TPR"/>
    <property type="match status" value="2"/>
</dbReference>
<feature type="signal peptide" evidence="2">
    <location>
        <begin position="1"/>
        <end position="23"/>
    </location>
</feature>
<dbReference type="InterPro" id="IPR019734">
    <property type="entry name" value="TPR_rpt"/>
</dbReference>
<evidence type="ECO:0000256" key="1">
    <source>
        <dbReference type="PROSITE-ProRule" id="PRU00339"/>
    </source>
</evidence>
<keyword evidence="4" id="KW-1185">Reference proteome</keyword>
<keyword evidence="2" id="KW-0732">Signal</keyword>
<dbReference type="EMBL" id="BMGD01000003">
    <property type="protein sequence ID" value="GGB63910.1"/>
    <property type="molecule type" value="Genomic_DNA"/>
</dbReference>
<dbReference type="Proteomes" id="UP000614261">
    <property type="component" value="Unassembled WGS sequence"/>
</dbReference>
<dbReference type="SUPFAM" id="SSF48452">
    <property type="entry name" value="TPR-like"/>
    <property type="match status" value="1"/>
</dbReference>
<reference evidence="4" key="1">
    <citation type="journal article" date="2019" name="Int. J. Syst. Evol. Microbiol.">
        <title>The Global Catalogue of Microorganisms (GCM) 10K type strain sequencing project: providing services to taxonomists for standard genome sequencing and annotation.</title>
        <authorList>
            <consortium name="The Broad Institute Genomics Platform"/>
            <consortium name="The Broad Institute Genome Sequencing Center for Infectious Disease"/>
            <person name="Wu L."/>
            <person name="Ma J."/>
        </authorList>
    </citation>
    <scope>NUCLEOTIDE SEQUENCE [LARGE SCALE GENOMIC DNA]</scope>
    <source>
        <strain evidence="4">CGMCC 1.12851</strain>
    </source>
</reference>
<accession>A0ABQ1JAW8</accession>
<protein>
    <recommendedName>
        <fullName evidence="5">Tetratricopeptide repeat protein</fullName>
    </recommendedName>
</protein>
<evidence type="ECO:0008006" key="5">
    <source>
        <dbReference type="Google" id="ProtNLM"/>
    </source>
</evidence>
<evidence type="ECO:0000313" key="3">
    <source>
        <dbReference type="EMBL" id="GGB63910.1"/>
    </source>
</evidence>
<feature type="repeat" description="TPR" evidence="1">
    <location>
        <begin position="68"/>
        <end position="101"/>
    </location>
</feature>
<evidence type="ECO:0000313" key="4">
    <source>
        <dbReference type="Proteomes" id="UP000614261"/>
    </source>
</evidence>
<organism evidence="3 4">
    <name type="scientific">Blastomonas aquatica</name>
    <dbReference type="NCBI Taxonomy" id="1510276"/>
    <lineage>
        <taxon>Bacteria</taxon>
        <taxon>Pseudomonadati</taxon>
        <taxon>Pseudomonadota</taxon>
        <taxon>Alphaproteobacteria</taxon>
        <taxon>Sphingomonadales</taxon>
        <taxon>Sphingomonadaceae</taxon>
        <taxon>Blastomonas</taxon>
    </lineage>
</organism>
<dbReference type="Pfam" id="PF13432">
    <property type="entry name" value="TPR_16"/>
    <property type="match status" value="1"/>
</dbReference>
<feature type="chain" id="PRO_5046022576" description="Tetratricopeptide repeat protein" evidence="2">
    <location>
        <begin position="24"/>
        <end position="173"/>
    </location>
</feature>
<gene>
    <name evidence="3" type="ORF">GCM10010833_18640</name>
</gene>
<sequence length="173" mass="17825">MRFTPAAIALSLALATVSSTGIGQPITYAVDPVSQALVDEGSSVQQTGKLDDAIGLYEAALAVDPGNRSAYIALAQIASAQGLPGKAIRLYREALRLDPNDVAALVGQGEAMVQRGAVEKARRNLVRIEAICTTACTETERLVAAIDEAAAKPVLSAEAVASTPTVAPVTEQP</sequence>
<feature type="repeat" description="TPR" evidence="1">
    <location>
        <begin position="34"/>
        <end position="67"/>
    </location>
</feature>
<keyword evidence="1" id="KW-0802">TPR repeat</keyword>
<dbReference type="PROSITE" id="PS50005">
    <property type="entry name" value="TPR"/>
    <property type="match status" value="2"/>
</dbReference>
<comment type="caution">
    <text evidence="3">The sequence shown here is derived from an EMBL/GenBank/DDBJ whole genome shotgun (WGS) entry which is preliminary data.</text>
</comment>
<evidence type="ECO:0000256" key="2">
    <source>
        <dbReference type="SAM" id="SignalP"/>
    </source>
</evidence>
<name>A0ABQ1JAW8_9SPHN</name>